<keyword evidence="2 3" id="KW-1133">Transmembrane helix</keyword>
<dbReference type="AlphaFoldDB" id="A0A9D1N5T1"/>
<dbReference type="InterPro" id="IPR009825">
    <property type="entry name" value="ECF_substrate-spec-like"/>
</dbReference>
<dbReference type="GO" id="GO:0016020">
    <property type="term" value="C:membrane"/>
    <property type="evidence" value="ECO:0007669"/>
    <property type="project" value="InterPro"/>
</dbReference>
<feature type="transmembrane region" description="Helical" evidence="3">
    <location>
        <begin position="73"/>
        <end position="96"/>
    </location>
</feature>
<dbReference type="Pfam" id="PF07155">
    <property type="entry name" value="ECF-ribofla_trS"/>
    <property type="match status" value="1"/>
</dbReference>
<feature type="transmembrane region" description="Helical" evidence="3">
    <location>
        <begin position="108"/>
        <end position="128"/>
    </location>
</feature>
<protein>
    <submittedName>
        <fullName evidence="4">ECF transporter S component</fullName>
    </submittedName>
</protein>
<keyword evidence="1 3" id="KW-0812">Transmembrane</keyword>
<accession>A0A9D1N5T1</accession>
<comment type="caution">
    <text evidence="4">The sequence shown here is derived from an EMBL/GenBank/DDBJ whole genome shotgun (WGS) entry which is preliminary data.</text>
</comment>
<dbReference type="Proteomes" id="UP000824130">
    <property type="component" value="Unassembled WGS sequence"/>
</dbReference>
<organism evidence="4 5">
    <name type="scientific">Candidatus Allocopromorpha excrementipullorum</name>
    <dbReference type="NCBI Taxonomy" id="2840743"/>
    <lineage>
        <taxon>Bacteria</taxon>
        <taxon>Bacillati</taxon>
        <taxon>Bacillota</taxon>
        <taxon>Clostridia</taxon>
        <taxon>Eubacteriales</taxon>
        <taxon>Eubacteriaceae</taxon>
        <taxon>Eubacteriaceae incertae sedis</taxon>
        <taxon>Candidatus Allocopromorpha</taxon>
    </lineage>
</organism>
<feature type="transmembrane region" description="Helical" evidence="3">
    <location>
        <begin position="140"/>
        <end position="158"/>
    </location>
</feature>
<dbReference type="PANTHER" id="PTHR37815">
    <property type="entry name" value="UPF0397 PROTEIN BC_2624-RELATED"/>
    <property type="match status" value="1"/>
</dbReference>
<sequence length="171" mass="18167">MENRKITYMVYTALMAALIFVATYLIKIPNPATGGYSHMGDCMTFIAVVMLGRRNGSMAAAIGGALSDLLAGAAVWVLPTLVIKFLMAFIMGTVISKDPLSHRKQLEGAVIGGVFQVAAYTLAKIALIGTGPALLSIPNVTIQTTIGIVLFVVIARVLTRHISPLHADGRR</sequence>
<dbReference type="EMBL" id="DVOB01000010">
    <property type="protein sequence ID" value="HIU95193.1"/>
    <property type="molecule type" value="Genomic_DNA"/>
</dbReference>
<gene>
    <name evidence="4" type="ORF">IAD25_00585</name>
</gene>
<evidence type="ECO:0000256" key="2">
    <source>
        <dbReference type="ARBA" id="ARBA00022989"/>
    </source>
</evidence>
<evidence type="ECO:0000313" key="4">
    <source>
        <dbReference type="EMBL" id="HIU95193.1"/>
    </source>
</evidence>
<reference evidence="4" key="1">
    <citation type="submission" date="2020-10" db="EMBL/GenBank/DDBJ databases">
        <authorList>
            <person name="Gilroy R."/>
        </authorList>
    </citation>
    <scope>NUCLEOTIDE SEQUENCE</scope>
    <source>
        <strain evidence="4">ChiSjej4B22-8349</strain>
    </source>
</reference>
<feature type="transmembrane region" description="Helical" evidence="3">
    <location>
        <begin position="6"/>
        <end position="26"/>
    </location>
</feature>
<dbReference type="Gene3D" id="1.10.1760.20">
    <property type="match status" value="1"/>
</dbReference>
<dbReference type="PANTHER" id="PTHR37815:SF3">
    <property type="entry name" value="UPF0397 PROTEIN SPR0429"/>
    <property type="match status" value="1"/>
</dbReference>
<evidence type="ECO:0000313" key="5">
    <source>
        <dbReference type="Proteomes" id="UP000824130"/>
    </source>
</evidence>
<reference evidence="4" key="2">
    <citation type="journal article" date="2021" name="PeerJ">
        <title>Extensive microbial diversity within the chicken gut microbiome revealed by metagenomics and culture.</title>
        <authorList>
            <person name="Gilroy R."/>
            <person name="Ravi A."/>
            <person name="Getino M."/>
            <person name="Pursley I."/>
            <person name="Horton D.L."/>
            <person name="Alikhan N.F."/>
            <person name="Baker D."/>
            <person name="Gharbi K."/>
            <person name="Hall N."/>
            <person name="Watson M."/>
            <person name="Adriaenssens E.M."/>
            <person name="Foster-Nyarko E."/>
            <person name="Jarju S."/>
            <person name="Secka A."/>
            <person name="Antonio M."/>
            <person name="Oren A."/>
            <person name="Chaudhuri R.R."/>
            <person name="La Ragione R."/>
            <person name="Hildebrand F."/>
            <person name="Pallen M.J."/>
        </authorList>
    </citation>
    <scope>NUCLEOTIDE SEQUENCE</scope>
    <source>
        <strain evidence="4">ChiSjej4B22-8349</strain>
    </source>
</reference>
<evidence type="ECO:0000256" key="3">
    <source>
        <dbReference type="SAM" id="Phobius"/>
    </source>
</evidence>
<proteinExistence type="predicted"/>
<name>A0A9D1N5T1_9FIRM</name>
<evidence type="ECO:0000256" key="1">
    <source>
        <dbReference type="ARBA" id="ARBA00022692"/>
    </source>
</evidence>
<keyword evidence="3" id="KW-0472">Membrane</keyword>